<dbReference type="KEGG" id="naj:B1756_08645"/>
<reference evidence="4" key="1">
    <citation type="submission" date="2017-02" db="EMBL/GenBank/DDBJ databases">
        <title>Natronthermophilus aegyptiacus gen. nov.,sp. nov., an aerobic, extremely halophilic alkalithermophilic archaeon isolated from the athalassohaline Wadi An Natrun, Egypt.</title>
        <authorList>
            <person name="Zhao B."/>
        </authorList>
    </citation>
    <scope>NUCLEOTIDE SEQUENCE [LARGE SCALE GENOMIC DNA]</scope>
    <source>
        <strain evidence="4">JW/NM-HA 15</strain>
    </source>
</reference>
<feature type="transmembrane region" description="Helical" evidence="2">
    <location>
        <begin position="49"/>
        <end position="69"/>
    </location>
</feature>
<gene>
    <name evidence="3" type="ORF">B1756_08645</name>
</gene>
<dbReference type="GeneID" id="32894143"/>
<organism evidence="3 4">
    <name type="scientific">Natrarchaeobaculum aegyptiacum</name>
    <dbReference type="NCBI Taxonomy" id="745377"/>
    <lineage>
        <taxon>Archaea</taxon>
        <taxon>Methanobacteriati</taxon>
        <taxon>Methanobacteriota</taxon>
        <taxon>Stenosarchaea group</taxon>
        <taxon>Halobacteria</taxon>
        <taxon>Halobacteriales</taxon>
        <taxon>Natrialbaceae</taxon>
        <taxon>Natrarchaeobaculum</taxon>
    </lineage>
</organism>
<feature type="region of interest" description="Disordered" evidence="1">
    <location>
        <begin position="213"/>
        <end position="234"/>
    </location>
</feature>
<evidence type="ECO:0000256" key="1">
    <source>
        <dbReference type="SAM" id="MobiDB-lite"/>
    </source>
</evidence>
<evidence type="ECO:0000313" key="3">
    <source>
        <dbReference type="EMBL" id="ARS89801.1"/>
    </source>
</evidence>
<dbReference type="RefSeq" id="WP_086888179.1">
    <property type="nucleotide sequence ID" value="NZ_CP019893.1"/>
</dbReference>
<dbReference type="EMBL" id="CP019893">
    <property type="protein sequence ID" value="ARS89801.1"/>
    <property type="molecule type" value="Genomic_DNA"/>
</dbReference>
<keyword evidence="2" id="KW-1133">Transmembrane helix</keyword>
<dbReference type="OrthoDB" id="307812at2157"/>
<evidence type="ECO:0000313" key="4">
    <source>
        <dbReference type="Proteomes" id="UP000250088"/>
    </source>
</evidence>
<feature type="compositionally biased region" description="Gly residues" evidence="1">
    <location>
        <begin position="223"/>
        <end position="234"/>
    </location>
</feature>
<proteinExistence type="predicted"/>
<dbReference type="AlphaFoldDB" id="A0A2Z2HRK1"/>
<accession>A0A2Z2HRK1</accession>
<dbReference type="Proteomes" id="UP000250088">
    <property type="component" value="Chromosome"/>
</dbReference>
<keyword evidence="2" id="KW-0812">Transmembrane</keyword>
<name>A0A2Z2HRK1_9EURY</name>
<dbReference type="InterPro" id="IPR055693">
    <property type="entry name" value="DUF7269"/>
</dbReference>
<evidence type="ECO:0000256" key="2">
    <source>
        <dbReference type="SAM" id="Phobius"/>
    </source>
</evidence>
<keyword evidence="2" id="KW-0472">Membrane</keyword>
<protein>
    <submittedName>
        <fullName evidence="3">Uncharacterized protein</fullName>
    </submittedName>
</protein>
<dbReference type="Pfam" id="PF23933">
    <property type="entry name" value="DUF7269"/>
    <property type="match status" value="1"/>
</dbReference>
<sequence>MSRSLLDALLVCVALVALVFGALLAVVPGLVPPAIEDQILTLERSLDPDLALLAIGVLVGLFAIWRSYFSGASDVGDSAPTRDNRATAASDARGTAATDVAVVGQRTSEDVDRIIEALQRGRSVDTDPIRADVRDALTTVETARGHSPEAAAERIATGAWTDDRIAATFLGDERAGRLTLWHRLRAWLFPGRTVERRLERTLAELERYADARAAVDDARTGAGSSGNEGGSEDA</sequence>
<keyword evidence="4" id="KW-1185">Reference proteome</keyword>